<dbReference type="PANTHER" id="PTHR19848">
    <property type="entry name" value="WD40 REPEAT PROTEIN"/>
    <property type="match status" value="1"/>
</dbReference>
<feature type="repeat" description="WD" evidence="3">
    <location>
        <begin position="229"/>
        <end position="255"/>
    </location>
</feature>
<name>A0A0D6LCQ8_9BILA</name>
<protein>
    <submittedName>
        <fullName evidence="4">WD domain, G-beta repeat protein</fullName>
    </submittedName>
</protein>
<sequence>MFSKKLTIEGHSGAVYSLQYDGHFLYSASADKYVVRWDSESGVQDKFAIKLPATPYSILLIDNNTKLVAGLSSGDVHVFDLHERKEIKFYKLHKKGVFALAENPIRNQFYIADGEGTLSVWNTQTLELLIRLPFDCGKIRRIIPADNGELIYLCCQDGKVRCIETTFFNLTEEFSAHKDGVGALLELDDNTLITGGKDAHIKWWDKQSKTCFKSIPAHNYMIYDLIRLNESVIVSVSRDKTIKLWDPETFSVIERLNLKKGGHRHSVNCAIRLNETTFATSSDDARVMIWQEQDKHG</sequence>
<keyword evidence="5" id="KW-1185">Reference proteome</keyword>
<dbReference type="InterPro" id="IPR001680">
    <property type="entry name" value="WD40_rpt"/>
</dbReference>
<accession>A0A0D6LCQ8</accession>
<dbReference type="AlphaFoldDB" id="A0A0D6LCQ8"/>
<gene>
    <name evidence="4" type="ORF">ANCCEY_15400</name>
</gene>
<dbReference type="InterPro" id="IPR020472">
    <property type="entry name" value="WD40_PAC1"/>
</dbReference>
<dbReference type="InterPro" id="IPR015943">
    <property type="entry name" value="WD40/YVTN_repeat-like_dom_sf"/>
</dbReference>
<organism evidence="4 5">
    <name type="scientific">Ancylostoma ceylanicum</name>
    <dbReference type="NCBI Taxonomy" id="53326"/>
    <lineage>
        <taxon>Eukaryota</taxon>
        <taxon>Metazoa</taxon>
        <taxon>Ecdysozoa</taxon>
        <taxon>Nematoda</taxon>
        <taxon>Chromadorea</taxon>
        <taxon>Rhabditida</taxon>
        <taxon>Rhabditina</taxon>
        <taxon>Rhabditomorpha</taxon>
        <taxon>Strongyloidea</taxon>
        <taxon>Ancylostomatidae</taxon>
        <taxon>Ancylostomatinae</taxon>
        <taxon>Ancylostoma</taxon>
    </lineage>
</organism>
<dbReference type="PROSITE" id="PS50082">
    <property type="entry name" value="WD_REPEATS_2"/>
    <property type="match status" value="3"/>
</dbReference>
<evidence type="ECO:0000256" key="3">
    <source>
        <dbReference type="PROSITE-ProRule" id="PRU00221"/>
    </source>
</evidence>
<dbReference type="EMBL" id="KE127910">
    <property type="protein sequence ID" value="EPB65537.1"/>
    <property type="molecule type" value="Genomic_DNA"/>
</dbReference>
<evidence type="ECO:0000313" key="5">
    <source>
        <dbReference type="Proteomes" id="UP000054495"/>
    </source>
</evidence>
<evidence type="ECO:0000313" key="4">
    <source>
        <dbReference type="EMBL" id="EPB65537.1"/>
    </source>
</evidence>
<feature type="repeat" description="WD" evidence="3">
    <location>
        <begin position="174"/>
        <end position="214"/>
    </location>
</feature>
<dbReference type="SUPFAM" id="SSF50978">
    <property type="entry name" value="WD40 repeat-like"/>
    <property type="match status" value="1"/>
</dbReference>
<dbReference type="Proteomes" id="UP000054495">
    <property type="component" value="Unassembled WGS sequence"/>
</dbReference>
<evidence type="ECO:0000256" key="1">
    <source>
        <dbReference type="ARBA" id="ARBA00022574"/>
    </source>
</evidence>
<reference evidence="4 5" key="1">
    <citation type="submission" date="2013-05" db="EMBL/GenBank/DDBJ databases">
        <title>Draft genome of the parasitic nematode Anyclostoma ceylanicum.</title>
        <authorList>
            <person name="Mitreva M."/>
        </authorList>
    </citation>
    <scope>NUCLEOTIDE SEQUENCE [LARGE SCALE GENOMIC DNA]</scope>
</reference>
<keyword evidence="1 3" id="KW-0853">WD repeat</keyword>
<dbReference type="Pfam" id="PF00400">
    <property type="entry name" value="WD40"/>
    <property type="match status" value="4"/>
</dbReference>
<feature type="repeat" description="WD" evidence="3">
    <location>
        <begin position="8"/>
        <end position="42"/>
    </location>
</feature>
<evidence type="ECO:0000256" key="2">
    <source>
        <dbReference type="ARBA" id="ARBA00022737"/>
    </source>
</evidence>
<dbReference type="InterPro" id="IPR036322">
    <property type="entry name" value="WD40_repeat_dom_sf"/>
</dbReference>
<proteinExistence type="predicted"/>
<dbReference type="Gene3D" id="2.130.10.10">
    <property type="entry name" value="YVTN repeat-like/Quinoprotein amine dehydrogenase"/>
    <property type="match status" value="2"/>
</dbReference>
<dbReference type="SMART" id="SM00320">
    <property type="entry name" value="WD40"/>
    <property type="match status" value="6"/>
</dbReference>
<keyword evidence="2" id="KW-0677">Repeat</keyword>
<dbReference type="PANTHER" id="PTHR19848:SF8">
    <property type="entry name" value="F-BOX AND WD REPEAT DOMAIN CONTAINING 7"/>
    <property type="match status" value="1"/>
</dbReference>
<dbReference type="PRINTS" id="PR00320">
    <property type="entry name" value="GPROTEINBRPT"/>
</dbReference>